<evidence type="ECO:0000259" key="11">
    <source>
        <dbReference type="Pfam" id="PF02096"/>
    </source>
</evidence>
<dbReference type="Pfam" id="PF02096">
    <property type="entry name" value="60KD_IMP"/>
    <property type="match status" value="1"/>
</dbReference>
<feature type="transmembrane region" description="Helical" evidence="10">
    <location>
        <begin position="94"/>
        <end position="115"/>
    </location>
</feature>
<dbReference type="AlphaFoldDB" id="A0A2M6Z2I4"/>
<dbReference type="InterPro" id="IPR001708">
    <property type="entry name" value="YidC/ALB3/OXA1/COX18"/>
</dbReference>
<dbReference type="Proteomes" id="UP000228777">
    <property type="component" value="Unassembled WGS sequence"/>
</dbReference>
<feature type="transmembrane region" description="Helical" evidence="10">
    <location>
        <begin position="127"/>
        <end position="151"/>
    </location>
</feature>
<dbReference type="PANTHER" id="PTHR12428">
    <property type="entry name" value="OXA1"/>
    <property type="match status" value="1"/>
</dbReference>
<evidence type="ECO:0000256" key="7">
    <source>
        <dbReference type="ARBA" id="ARBA00023136"/>
    </source>
</evidence>
<feature type="transmembrane region" description="Helical" evidence="10">
    <location>
        <begin position="179"/>
        <end position="203"/>
    </location>
</feature>
<comment type="similarity">
    <text evidence="9">Belongs to the OXA1/ALB3/YidC family.</text>
</comment>
<dbReference type="InterPro" id="IPR047196">
    <property type="entry name" value="YidC_ALB_C"/>
</dbReference>
<protein>
    <recommendedName>
        <fullName evidence="11">Membrane insertase YidC/Oxa/ALB C-terminal domain-containing protein</fullName>
    </recommendedName>
</protein>
<gene>
    <name evidence="12" type="ORF">COS93_02220</name>
</gene>
<evidence type="ECO:0000256" key="4">
    <source>
        <dbReference type="ARBA" id="ARBA00022692"/>
    </source>
</evidence>
<evidence type="ECO:0000313" key="12">
    <source>
        <dbReference type="EMBL" id="PIU46555.1"/>
    </source>
</evidence>
<feature type="transmembrane region" description="Helical" evidence="10">
    <location>
        <begin position="30"/>
        <end position="52"/>
    </location>
</feature>
<feature type="domain" description="Membrane insertase YidC/Oxa/ALB C-terminal" evidence="11">
    <location>
        <begin position="30"/>
        <end position="217"/>
    </location>
</feature>
<dbReference type="EMBL" id="PEWP01000044">
    <property type="protein sequence ID" value="PIU46555.1"/>
    <property type="molecule type" value="Genomic_DNA"/>
</dbReference>
<dbReference type="PANTHER" id="PTHR12428:SF65">
    <property type="entry name" value="CYTOCHROME C OXIDASE ASSEMBLY PROTEIN COX18, MITOCHONDRIAL"/>
    <property type="match status" value="1"/>
</dbReference>
<evidence type="ECO:0000256" key="3">
    <source>
        <dbReference type="ARBA" id="ARBA00022475"/>
    </source>
</evidence>
<organism evidence="12 13">
    <name type="scientific">bacterium (Candidatus Gribaldobacteria) CG07_land_8_20_14_0_80_33_18</name>
    <dbReference type="NCBI Taxonomy" id="2014272"/>
    <lineage>
        <taxon>Bacteria</taxon>
        <taxon>Candidatus Gribaldobacteria</taxon>
    </lineage>
</organism>
<keyword evidence="3" id="KW-1003">Cell membrane</keyword>
<proteinExistence type="inferred from homology"/>
<evidence type="ECO:0000256" key="2">
    <source>
        <dbReference type="ARBA" id="ARBA00022448"/>
    </source>
</evidence>
<dbReference type="InterPro" id="IPR028055">
    <property type="entry name" value="YidC/Oxa/ALB_C"/>
</dbReference>
<accession>A0A2M6Z2I4</accession>
<dbReference type="CDD" id="cd20070">
    <property type="entry name" value="5TM_YidC_Alb3"/>
    <property type="match status" value="1"/>
</dbReference>
<comment type="subcellular location">
    <subcellularLocation>
        <location evidence="1">Cell membrane</location>
        <topology evidence="1">Multi-pass membrane protein</topology>
    </subcellularLocation>
    <subcellularLocation>
        <location evidence="9">Membrane</location>
        <topology evidence="9">Multi-pass membrane protein</topology>
    </subcellularLocation>
</comment>
<dbReference type="GO" id="GO:0032977">
    <property type="term" value="F:membrane insertase activity"/>
    <property type="evidence" value="ECO:0007669"/>
    <property type="project" value="InterPro"/>
</dbReference>
<evidence type="ECO:0000256" key="6">
    <source>
        <dbReference type="ARBA" id="ARBA00022989"/>
    </source>
</evidence>
<keyword evidence="5" id="KW-0653">Protein transport</keyword>
<keyword evidence="4 9" id="KW-0812">Transmembrane</keyword>
<dbReference type="GO" id="GO:0015031">
    <property type="term" value="P:protein transport"/>
    <property type="evidence" value="ECO:0007669"/>
    <property type="project" value="UniProtKB-KW"/>
</dbReference>
<comment type="caution">
    <text evidence="12">The sequence shown here is derived from an EMBL/GenBank/DDBJ whole genome shotgun (WGS) entry which is preliminary data.</text>
</comment>
<reference evidence="13" key="1">
    <citation type="submission" date="2017-09" db="EMBL/GenBank/DDBJ databases">
        <title>Depth-based differentiation of microbial function through sediment-hosted aquifers and enrichment of novel symbionts in the deep terrestrial subsurface.</title>
        <authorList>
            <person name="Probst A.J."/>
            <person name="Ladd B."/>
            <person name="Jarett J.K."/>
            <person name="Geller-Mcgrath D.E."/>
            <person name="Sieber C.M.K."/>
            <person name="Emerson J.B."/>
            <person name="Anantharaman K."/>
            <person name="Thomas B.C."/>
            <person name="Malmstrom R."/>
            <person name="Stieglmeier M."/>
            <person name="Klingl A."/>
            <person name="Woyke T."/>
            <person name="Ryan C.M."/>
            <person name="Banfield J.F."/>
        </authorList>
    </citation>
    <scope>NUCLEOTIDE SEQUENCE [LARGE SCALE GENOMIC DNA]</scope>
</reference>
<dbReference type="NCBIfam" id="TIGR03592">
    <property type="entry name" value="yidC_oxa1_cterm"/>
    <property type="match status" value="1"/>
</dbReference>
<evidence type="ECO:0000256" key="10">
    <source>
        <dbReference type="SAM" id="Phobius"/>
    </source>
</evidence>
<dbReference type="GO" id="GO:0051205">
    <property type="term" value="P:protein insertion into membrane"/>
    <property type="evidence" value="ECO:0007669"/>
    <property type="project" value="TreeGrafter"/>
</dbReference>
<evidence type="ECO:0000256" key="9">
    <source>
        <dbReference type="RuleBase" id="RU003945"/>
    </source>
</evidence>
<name>A0A2M6Z2I4_9BACT</name>
<dbReference type="GO" id="GO:0005886">
    <property type="term" value="C:plasma membrane"/>
    <property type="evidence" value="ECO:0007669"/>
    <property type="project" value="UniProtKB-SubCell"/>
</dbReference>
<keyword evidence="8" id="KW-0143">Chaperone</keyword>
<sequence>MNSLFNLIFYQPIYNLLLFLYKYLPGHDLGITIVVLTLIIRFILHPLSNYSLKNQKILTKLQPKILEIQKKYKDNKEEQTKATMELYQKEKINPFSGCLPLLLQLPILIALYQVFLKGLDPKIFNLISLGIINLSKPNIFLALATGFLQFFQTKISMALPKETAKQTDGFTKAFQNQMLYFFPVLAVFIVYKFGSVIGLYWIVSSLFSIWEQYKINKVYG</sequence>
<evidence type="ECO:0000256" key="5">
    <source>
        <dbReference type="ARBA" id="ARBA00022927"/>
    </source>
</evidence>
<evidence type="ECO:0000256" key="1">
    <source>
        <dbReference type="ARBA" id="ARBA00004651"/>
    </source>
</evidence>
<keyword evidence="2" id="KW-0813">Transport</keyword>
<keyword evidence="7 10" id="KW-0472">Membrane</keyword>
<dbReference type="PRINTS" id="PR00701">
    <property type="entry name" value="60KDINNERMP"/>
</dbReference>
<keyword evidence="6 10" id="KW-1133">Transmembrane helix</keyword>
<evidence type="ECO:0000256" key="8">
    <source>
        <dbReference type="ARBA" id="ARBA00023186"/>
    </source>
</evidence>
<evidence type="ECO:0000313" key="13">
    <source>
        <dbReference type="Proteomes" id="UP000228777"/>
    </source>
</evidence>